<keyword evidence="7" id="KW-1185">Reference proteome</keyword>
<sequence>MKLILRGIEDKELNLEIAFVFCNREEGESPETDAFLDLVRSAGLKLITLSSRKFAPEKWQADRASWREAYHEAVWEKIKEFEVDFSFLAGYMLIVGEGMCRRHRMLNLHPALPGGPKGTWQEVIWALLATRAREAGAMIHLVTPELDAGPPVTYCRFPLDTPALKPLWEEFEKKLKTRTLEEIRREEGEKEPLFREIRRQEFIRELPLIWLTLRKLALREIVLTDRGVIYQGKPFPGIDLSAEVEALLPRLGQVKES</sequence>
<accession>A0A3D8P6N2</accession>
<dbReference type="Proteomes" id="UP000256329">
    <property type="component" value="Unassembled WGS sequence"/>
</dbReference>
<dbReference type="InterPro" id="IPR036477">
    <property type="entry name" value="Formyl_transf_N_sf"/>
</dbReference>
<dbReference type="GO" id="GO:0006189">
    <property type="term" value="P:'de novo' IMP biosynthetic process"/>
    <property type="evidence" value="ECO:0007669"/>
    <property type="project" value="TreeGrafter"/>
</dbReference>
<evidence type="ECO:0000313" key="6">
    <source>
        <dbReference type="EMBL" id="RDV83674.1"/>
    </source>
</evidence>
<evidence type="ECO:0000256" key="2">
    <source>
        <dbReference type="ARBA" id="ARBA00012254"/>
    </source>
</evidence>
<evidence type="ECO:0000256" key="1">
    <source>
        <dbReference type="ARBA" id="ARBA00005054"/>
    </source>
</evidence>
<dbReference type="InterPro" id="IPR002376">
    <property type="entry name" value="Formyl_transf_N"/>
</dbReference>
<dbReference type="EMBL" id="QSLN01000004">
    <property type="protein sequence ID" value="RDV83674.1"/>
    <property type="molecule type" value="Genomic_DNA"/>
</dbReference>
<dbReference type="EC" id="2.1.2.2" evidence="2"/>
<keyword evidence="3 6" id="KW-0808">Transferase</keyword>
<dbReference type="SUPFAM" id="SSF53328">
    <property type="entry name" value="Formyltransferase"/>
    <property type="match status" value="1"/>
</dbReference>
<dbReference type="GO" id="GO:0005829">
    <property type="term" value="C:cytosol"/>
    <property type="evidence" value="ECO:0007669"/>
    <property type="project" value="TreeGrafter"/>
</dbReference>
<comment type="pathway">
    <text evidence="1">Purine metabolism; IMP biosynthesis via de novo pathway; N(2)-formyl-N(1)-(5-phospho-D-ribosyl)glycinamide from N(1)-(5-phospho-D-ribosyl)glycinamide (10-formyl THF route): step 1/1.</text>
</comment>
<evidence type="ECO:0000256" key="3">
    <source>
        <dbReference type="ARBA" id="ARBA00022679"/>
    </source>
</evidence>
<dbReference type="PANTHER" id="PTHR43369:SF2">
    <property type="entry name" value="PHOSPHORIBOSYLGLYCINAMIDE FORMYLTRANSFERASE"/>
    <property type="match status" value="1"/>
</dbReference>
<dbReference type="GO" id="GO:0004644">
    <property type="term" value="F:phosphoribosylglycinamide formyltransferase activity"/>
    <property type="evidence" value="ECO:0007669"/>
    <property type="project" value="UniProtKB-EC"/>
</dbReference>
<keyword evidence="4" id="KW-0658">Purine biosynthesis</keyword>
<dbReference type="Pfam" id="PF00551">
    <property type="entry name" value="Formyl_trans_N"/>
    <property type="match status" value="1"/>
</dbReference>
<gene>
    <name evidence="6" type="ORF">DXX99_04985</name>
</gene>
<protein>
    <recommendedName>
        <fullName evidence="2">phosphoribosylglycinamide formyltransferase 1</fullName>
        <ecNumber evidence="2">2.1.2.2</ecNumber>
    </recommendedName>
</protein>
<evidence type="ECO:0000313" key="7">
    <source>
        <dbReference type="Proteomes" id="UP000256329"/>
    </source>
</evidence>
<feature type="domain" description="Formyl transferase N-terminal" evidence="5">
    <location>
        <begin position="58"/>
        <end position="153"/>
    </location>
</feature>
<dbReference type="OrthoDB" id="9806170at2"/>
<dbReference type="Gene3D" id="3.40.50.170">
    <property type="entry name" value="Formyl transferase, N-terminal domain"/>
    <property type="match status" value="1"/>
</dbReference>
<reference evidence="6 7" key="1">
    <citation type="submission" date="2018-08" db="EMBL/GenBank/DDBJ databases">
        <title>Form III RuBisCO-mediated autotrophy in Thermodesulfobium bacteria.</title>
        <authorList>
            <person name="Toshchakov S.V."/>
            <person name="Kublanov I.V."/>
            <person name="Frolov E."/>
            <person name="Bonch-Osmolovskaya E.A."/>
            <person name="Tourova T.P."/>
            <person name="Chernych N.A."/>
            <person name="Lebedinsky A.V."/>
        </authorList>
    </citation>
    <scope>NUCLEOTIDE SEQUENCE [LARGE SCALE GENOMIC DNA]</scope>
    <source>
        <strain evidence="6 7">SR</strain>
    </source>
</reference>
<proteinExistence type="predicted"/>
<comment type="caution">
    <text evidence="6">The sequence shown here is derived from an EMBL/GenBank/DDBJ whole genome shotgun (WGS) entry which is preliminary data.</text>
</comment>
<dbReference type="PANTHER" id="PTHR43369">
    <property type="entry name" value="PHOSPHORIBOSYLGLYCINAMIDE FORMYLTRANSFERASE"/>
    <property type="match status" value="1"/>
</dbReference>
<evidence type="ECO:0000259" key="5">
    <source>
        <dbReference type="Pfam" id="PF00551"/>
    </source>
</evidence>
<name>A0A3D8P6N2_9THEO</name>
<organism evidence="6 7">
    <name type="scientific">Ammonifex thiophilus</name>
    <dbReference type="NCBI Taxonomy" id="444093"/>
    <lineage>
        <taxon>Bacteria</taxon>
        <taxon>Bacillati</taxon>
        <taxon>Bacillota</taxon>
        <taxon>Clostridia</taxon>
        <taxon>Thermoanaerobacterales</taxon>
        <taxon>Thermoanaerobacteraceae</taxon>
        <taxon>Ammonifex</taxon>
    </lineage>
</organism>
<dbReference type="AlphaFoldDB" id="A0A3D8P6N2"/>
<evidence type="ECO:0000256" key="4">
    <source>
        <dbReference type="ARBA" id="ARBA00022755"/>
    </source>
</evidence>